<dbReference type="Proteomes" id="UP001148662">
    <property type="component" value="Unassembled WGS sequence"/>
</dbReference>
<keyword evidence="2" id="KW-1185">Reference proteome</keyword>
<organism evidence="1 2">
    <name type="scientific">Phlebia brevispora</name>
    <dbReference type="NCBI Taxonomy" id="194682"/>
    <lineage>
        <taxon>Eukaryota</taxon>
        <taxon>Fungi</taxon>
        <taxon>Dikarya</taxon>
        <taxon>Basidiomycota</taxon>
        <taxon>Agaricomycotina</taxon>
        <taxon>Agaricomycetes</taxon>
        <taxon>Polyporales</taxon>
        <taxon>Meruliaceae</taxon>
        <taxon>Phlebia</taxon>
    </lineage>
</organism>
<name>A0ACC1TCB1_9APHY</name>
<dbReference type="EMBL" id="JANHOG010000122">
    <property type="protein sequence ID" value="KAJ3557913.1"/>
    <property type="molecule type" value="Genomic_DNA"/>
</dbReference>
<gene>
    <name evidence="1" type="ORF">NM688_g1214</name>
</gene>
<protein>
    <submittedName>
        <fullName evidence="1">Uncharacterized protein</fullName>
    </submittedName>
</protein>
<accession>A0ACC1TCB1</accession>
<sequence length="666" mass="75054">MDVTLVSQALEWRRKFTSAFLQHQSYPGSEELPLYDALLRAISSAGLSGVDLKQSKLHVVFDQIGGLPTSCEAEVRFHDRVLEVFEQWKGVPDSPVQAYLDHKDQRLQRAERERITTVEIINEEAVLAFGRQRRTTAAPPLPTEILAQIFHNNLELYSAVHSEWNDHDNLLYLEERRTLLSCCLVERSWYSSAIHLLYLGRIHLYSTQSIRLLLRSIRENTQIAFEFRFLRVCGMPSGPDYAEAAKDLIPLCLRVQRLEGSSHALHFRKEISLPIFTELKELTVSDQIFRRLIPLLCRLPSLEALYISWLLGVDGHEGRPGAPLPNGLGASVAEAPPPFHLKTICLKQCRLSALQWKWLLGSSMSIEYARLQQVDDNSIEIGKIIGTRVKHLHFKGFADASEMGSQELADSVSLYTVLTTLHISGQMWPWTELLKNIQSSLDALHISYSNLGIQAVVHALSSGLWQKSLQSVVIHHWANSDWFYGIETAEVRDNRKSLEKACEELERWHCHDQTSGCDVFVGSSAFASSADYLVWMNIIGNRGAFSSHHAIHSLYEHTTTMRSPVSIIVITLSLLFTAFALPSTASSDADSYTSSGSLPERPVISVTHAQPVAHIMPLPLNPRFTESGDRRGLYDRFNQDVSGFNPDVYRRGVRARASSNNGDRSY</sequence>
<reference evidence="1" key="1">
    <citation type="submission" date="2022-07" db="EMBL/GenBank/DDBJ databases">
        <title>Genome Sequence of Phlebia brevispora.</title>
        <authorList>
            <person name="Buettner E."/>
        </authorList>
    </citation>
    <scope>NUCLEOTIDE SEQUENCE</scope>
    <source>
        <strain evidence="1">MPL23</strain>
    </source>
</reference>
<evidence type="ECO:0000313" key="1">
    <source>
        <dbReference type="EMBL" id="KAJ3557913.1"/>
    </source>
</evidence>
<comment type="caution">
    <text evidence="1">The sequence shown here is derived from an EMBL/GenBank/DDBJ whole genome shotgun (WGS) entry which is preliminary data.</text>
</comment>
<evidence type="ECO:0000313" key="2">
    <source>
        <dbReference type="Proteomes" id="UP001148662"/>
    </source>
</evidence>
<proteinExistence type="predicted"/>